<dbReference type="EMBL" id="JBBMEZ010000001">
    <property type="protein sequence ID" value="MEQ2468732.1"/>
    <property type="molecule type" value="Genomic_DNA"/>
</dbReference>
<keyword evidence="1" id="KW-0238">DNA-binding</keyword>
<dbReference type="Pfam" id="PF01381">
    <property type="entry name" value="HTH_3"/>
    <property type="match status" value="1"/>
</dbReference>
<organism evidence="3 4">
    <name type="scientific">Ruminococcoides intestinale</name>
    <dbReference type="NCBI Taxonomy" id="3133162"/>
    <lineage>
        <taxon>Bacteria</taxon>
        <taxon>Bacillati</taxon>
        <taxon>Bacillota</taxon>
        <taxon>Clostridia</taxon>
        <taxon>Eubacteriales</taxon>
        <taxon>Oscillospiraceae</taxon>
        <taxon>Ruminococcoides</taxon>
    </lineage>
</organism>
<protein>
    <submittedName>
        <fullName evidence="3">Helix-turn-helix transcriptional regulator</fullName>
    </submittedName>
</protein>
<dbReference type="PANTHER" id="PTHR46558:SF11">
    <property type="entry name" value="HTH-TYPE TRANSCRIPTIONAL REGULATOR XRE"/>
    <property type="match status" value="1"/>
</dbReference>
<dbReference type="RefSeq" id="WP_117838689.1">
    <property type="nucleotide sequence ID" value="NZ_JBBMEZ010000001.1"/>
</dbReference>
<proteinExistence type="predicted"/>
<dbReference type="SUPFAM" id="SSF47413">
    <property type="entry name" value="lambda repressor-like DNA-binding domains"/>
    <property type="match status" value="1"/>
</dbReference>
<dbReference type="PROSITE" id="PS50943">
    <property type="entry name" value="HTH_CROC1"/>
    <property type="match status" value="1"/>
</dbReference>
<keyword evidence="4" id="KW-1185">Reference proteome</keyword>
<dbReference type="PANTHER" id="PTHR46558">
    <property type="entry name" value="TRACRIPTIONAL REGULATORY PROTEIN-RELATED-RELATED"/>
    <property type="match status" value="1"/>
</dbReference>
<reference evidence="3 4" key="1">
    <citation type="submission" date="2024-03" db="EMBL/GenBank/DDBJ databases">
        <title>Human intestinal bacterial collection.</title>
        <authorList>
            <person name="Pauvert C."/>
            <person name="Hitch T.C.A."/>
            <person name="Clavel T."/>
        </authorList>
    </citation>
    <scope>NUCLEOTIDE SEQUENCE [LARGE SCALE GENOMIC DNA]</scope>
    <source>
        <strain evidence="3 4">CLA-JM-H38</strain>
    </source>
</reference>
<accession>A0ABV1F5S9</accession>
<dbReference type="InterPro" id="IPR010982">
    <property type="entry name" value="Lambda_DNA-bd_dom_sf"/>
</dbReference>
<dbReference type="SMART" id="SM00530">
    <property type="entry name" value="HTH_XRE"/>
    <property type="match status" value="1"/>
</dbReference>
<name>A0ABV1F5S9_9FIRM</name>
<dbReference type="InterPro" id="IPR001387">
    <property type="entry name" value="Cro/C1-type_HTH"/>
</dbReference>
<evidence type="ECO:0000313" key="3">
    <source>
        <dbReference type="EMBL" id="MEQ2468732.1"/>
    </source>
</evidence>
<evidence type="ECO:0000256" key="1">
    <source>
        <dbReference type="ARBA" id="ARBA00023125"/>
    </source>
</evidence>
<evidence type="ECO:0000259" key="2">
    <source>
        <dbReference type="PROSITE" id="PS50943"/>
    </source>
</evidence>
<evidence type="ECO:0000313" key="4">
    <source>
        <dbReference type="Proteomes" id="UP001490816"/>
    </source>
</evidence>
<dbReference type="CDD" id="cd00093">
    <property type="entry name" value="HTH_XRE"/>
    <property type="match status" value="1"/>
</dbReference>
<dbReference type="Proteomes" id="UP001490816">
    <property type="component" value="Unassembled WGS sequence"/>
</dbReference>
<comment type="caution">
    <text evidence="3">The sequence shown here is derived from an EMBL/GenBank/DDBJ whole genome shotgun (WGS) entry which is preliminary data.</text>
</comment>
<sequence>MIGERLQELRKDHGVSQAQLAELLGVSHYTISSYECNRSDPDDNSKIIIAKLFDVSVDYLIGLIDEPLSFNRNIRSVSLPQSFTKEECGDVLDYIKYLEFKKSKINE</sequence>
<gene>
    <name evidence="3" type="ORF">WMO39_00080</name>
</gene>
<feature type="domain" description="HTH cro/C1-type" evidence="2">
    <location>
        <begin position="6"/>
        <end position="60"/>
    </location>
</feature>
<dbReference type="Gene3D" id="1.10.260.40">
    <property type="entry name" value="lambda repressor-like DNA-binding domains"/>
    <property type="match status" value="1"/>
</dbReference>